<name>A0A1H6KRN9_9BACT</name>
<keyword evidence="1" id="KW-0812">Transmembrane</keyword>
<proteinExistence type="predicted"/>
<keyword evidence="1" id="KW-0472">Membrane</keyword>
<evidence type="ECO:0000313" key="2">
    <source>
        <dbReference type="EMBL" id="SEH76193.1"/>
    </source>
</evidence>
<evidence type="ECO:0008006" key="4">
    <source>
        <dbReference type="Google" id="ProtNLM"/>
    </source>
</evidence>
<dbReference type="STRING" id="1679444.PYTT_0528"/>
<keyword evidence="3" id="KW-1185">Reference proteome</keyword>
<organism evidence="2 3">
    <name type="scientific">Akkermansia glycaniphila</name>
    <dbReference type="NCBI Taxonomy" id="1679444"/>
    <lineage>
        <taxon>Bacteria</taxon>
        <taxon>Pseudomonadati</taxon>
        <taxon>Verrucomicrobiota</taxon>
        <taxon>Verrucomicrobiia</taxon>
        <taxon>Verrucomicrobiales</taxon>
        <taxon>Akkermansiaceae</taxon>
        <taxon>Akkermansia</taxon>
    </lineage>
</organism>
<dbReference type="Proteomes" id="UP000176204">
    <property type="component" value="Chromosome I"/>
</dbReference>
<feature type="transmembrane region" description="Helical" evidence="1">
    <location>
        <begin position="183"/>
        <end position="206"/>
    </location>
</feature>
<feature type="transmembrane region" description="Helical" evidence="1">
    <location>
        <begin position="251"/>
        <end position="277"/>
    </location>
</feature>
<dbReference type="RefSeq" id="WP_067776516.1">
    <property type="nucleotide sequence ID" value="NZ_LIGX01000028.1"/>
</dbReference>
<evidence type="ECO:0000313" key="3">
    <source>
        <dbReference type="Proteomes" id="UP000176204"/>
    </source>
</evidence>
<dbReference type="EMBL" id="LT629973">
    <property type="protein sequence ID" value="SEH76193.1"/>
    <property type="molecule type" value="Genomic_DNA"/>
</dbReference>
<feature type="transmembrane region" description="Helical" evidence="1">
    <location>
        <begin position="112"/>
        <end position="130"/>
    </location>
</feature>
<reference evidence="3" key="1">
    <citation type="submission" date="2016-09" db="EMBL/GenBank/DDBJ databases">
        <authorList>
            <person name="Koehorst J."/>
        </authorList>
    </citation>
    <scope>NUCLEOTIDE SEQUENCE [LARGE SCALE GENOMIC DNA]</scope>
</reference>
<gene>
    <name evidence="2" type="ORF">PYTT_0528</name>
</gene>
<dbReference type="AlphaFoldDB" id="A0A1H6KRN9"/>
<protein>
    <recommendedName>
        <fullName evidence="4">Peptidase m50b-like</fullName>
    </recommendedName>
</protein>
<evidence type="ECO:0000256" key="1">
    <source>
        <dbReference type="SAM" id="Phobius"/>
    </source>
</evidence>
<dbReference type="KEGG" id="agl:PYTT_0528"/>
<feature type="transmembrane region" description="Helical" evidence="1">
    <location>
        <begin position="218"/>
        <end position="239"/>
    </location>
</feature>
<sequence>MPPPRKSSEFPKRPIHGDWRVEVSGKDVPEKVPPLRRIWQGCRSRAVHRMQVAAAAGTYEDVQGEAGFFEPMRPLTKWLRRLIGLFVLLPVAVVGLMALVQQLSAREIDVSFFSSVAVWYSLMGILLWCVIGFSHVCDLACIYLYVLGHELTHAAAVLCSFGKVESFSVTVEGGYVETTKNNLFIALSPYFIPLWALLWMGLMSLLHMFWTFAGYEELFYLGAGFLWGFHLYWTAWIIPREQPDLDENGTFFSFMLVYVVNLLTIVLILRCFGLVSLSGLGADFMDRLHAVGSMLADVAGWLRARF</sequence>
<accession>A0A1H6KRN9</accession>
<keyword evidence="1" id="KW-1133">Transmembrane helix</keyword>
<feature type="transmembrane region" description="Helical" evidence="1">
    <location>
        <begin position="82"/>
        <end position="100"/>
    </location>
</feature>
<dbReference type="OrthoDB" id="9803607at2"/>